<evidence type="ECO:0000256" key="1">
    <source>
        <dbReference type="SAM" id="SignalP"/>
    </source>
</evidence>
<dbReference type="EMBL" id="JAMGBC010000001">
    <property type="protein sequence ID" value="MCL6679255.1"/>
    <property type="molecule type" value="Genomic_DNA"/>
</dbReference>
<dbReference type="NCBIfam" id="NF047636">
    <property type="entry name" value="CC_3452_fam"/>
    <property type="match status" value="1"/>
</dbReference>
<organism evidence="2 3">
    <name type="scientific">Sphingomonas anseongensis</name>
    <dbReference type="NCBI Taxonomy" id="2908207"/>
    <lineage>
        <taxon>Bacteria</taxon>
        <taxon>Pseudomonadati</taxon>
        <taxon>Pseudomonadota</taxon>
        <taxon>Alphaproteobacteria</taxon>
        <taxon>Sphingomonadales</taxon>
        <taxon>Sphingomonadaceae</taxon>
        <taxon>Sphingomonas</taxon>
    </lineage>
</organism>
<dbReference type="Proteomes" id="UP001165343">
    <property type="component" value="Unassembled WGS sequence"/>
</dbReference>
<accession>A0ABT0RG46</accession>
<protein>
    <submittedName>
        <fullName evidence="2">Uncharacterized protein</fullName>
    </submittedName>
</protein>
<dbReference type="InterPro" id="IPR058067">
    <property type="entry name" value="CC_3452-like"/>
</dbReference>
<gene>
    <name evidence="2" type="ORF">LZ519_08030</name>
</gene>
<name>A0ABT0RG46_9SPHN</name>
<dbReference type="InterPro" id="IPR058513">
    <property type="entry name" value="DUF8200"/>
</dbReference>
<dbReference type="Pfam" id="PF26624">
    <property type="entry name" value="DUF8200"/>
    <property type="match status" value="1"/>
</dbReference>
<keyword evidence="1" id="KW-0732">Signal</keyword>
<feature type="signal peptide" evidence="1">
    <location>
        <begin position="1"/>
        <end position="20"/>
    </location>
</feature>
<keyword evidence="3" id="KW-1185">Reference proteome</keyword>
<sequence>MIRPLIALAASALIAAPAAAATYTAKTSTQAPAKIPARDILWTCGSGACTGSTQNSRPAVLCQGLAKQAGRIESFVVDGREMAAADLERCNASARGDKSQALANAR</sequence>
<feature type="chain" id="PRO_5045566426" evidence="1">
    <location>
        <begin position="21"/>
        <end position="106"/>
    </location>
</feature>
<evidence type="ECO:0000313" key="2">
    <source>
        <dbReference type="EMBL" id="MCL6679255.1"/>
    </source>
</evidence>
<proteinExistence type="predicted"/>
<reference evidence="2" key="1">
    <citation type="submission" date="2022-05" db="EMBL/GenBank/DDBJ databases">
        <authorList>
            <person name="Jo J.-H."/>
            <person name="Im W.-T."/>
        </authorList>
    </citation>
    <scope>NUCLEOTIDE SEQUENCE</scope>
    <source>
        <strain evidence="2">RG327</strain>
    </source>
</reference>
<evidence type="ECO:0000313" key="3">
    <source>
        <dbReference type="Proteomes" id="UP001165343"/>
    </source>
</evidence>
<comment type="caution">
    <text evidence="2">The sequence shown here is derived from an EMBL/GenBank/DDBJ whole genome shotgun (WGS) entry which is preliminary data.</text>
</comment>
<dbReference type="RefSeq" id="WP_249868164.1">
    <property type="nucleotide sequence ID" value="NZ_JAMGBC010000001.1"/>
</dbReference>